<dbReference type="InterPro" id="IPR023614">
    <property type="entry name" value="Porin_dom_sf"/>
</dbReference>
<protein>
    <submittedName>
        <fullName evidence="6">Porin</fullName>
    </submittedName>
</protein>
<accession>A0A7W2IUV0</accession>
<dbReference type="EMBL" id="JACFYF010000011">
    <property type="protein sequence ID" value="MBA5763779.1"/>
    <property type="molecule type" value="Genomic_DNA"/>
</dbReference>
<dbReference type="Pfam" id="PF13609">
    <property type="entry name" value="Porin_4"/>
    <property type="match status" value="1"/>
</dbReference>
<gene>
    <name evidence="6" type="ORF">H2O73_15550</name>
</gene>
<dbReference type="PANTHER" id="PTHR34501:SF2">
    <property type="entry name" value="OUTER MEMBRANE PORIN F-RELATED"/>
    <property type="match status" value="1"/>
</dbReference>
<keyword evidence="7" id="KW-1185">Reference proteome</keyword>
<keyword evidence="2 4" id="KW-0732">Signal</keyword>
<name>A0A7W2IUV0_9VIBR</name>
<comment type="caution">
    <text evidence="6">The sequence shown here is derived from an EMBL/GenBank/DDBJ whole genome shotgun (WGS) entry which is preliminary data.</text>
</comment>
<evidence type="ECO:0000259" key="5">
    <source>
        <dbReference type="Pfam" id="PF13609"/>
    </source>
</evidence>
<evidence type="ECO:0000256" key="1">
    <source>
        <dbReference type="ARBA" id="ARBA00004571"/>
    </source>
</evidence>
<dbReference type="GO" id="GO:0009279">
    <property type="term" value="C:cell outer membrane"/>
    <property type="evidence" value="ECO:0007669"/>
    <property type="project" value="UniProtKB-SubCell"/>
</dbReference>
<feature type="chain" id="PRO_5031009094" evidence="4">
    <location>
        <begin position="21"/>
        <end position="320"/>
    </location>
</feature>
<evidence type="ECO:0000313" key="6">
    <source>
        <dbReference type="EMBL" id="MBA5763779.1"/>
    </source>
</evidence>
<reference evidence="6 7" key="1">
    <citation type="submission" date="2020-07" db="EMBL/GenBank/DDBJ databases">
        <title>Vibrio marinisediminis sp. nov., isolated from marine sediment.</title>
        <authorList>
            <person name="Ji X."/>
        </authorList>
    </citation>
    <scope>NUCLEOTIDE SEQUENCE [LARGE SCALE GENOMIC DNA]</scope>
    <source>
        <strain evidence="6 7">404</strain>
    </source>
</reference>
<feature type="domain" description="Porin" evidence="5">
    <location>
        <begin position="30"/>
        <end position="316"/>
    </location>
</feature>
<dbReference type="InterPro" id="IPR033900">
    <property type="entry name" value="Gram_neg_porin_domain"/>
</dbReference>
<dbReference type="RefSeq" id="WP_182109789.1">
    <property type="nucleotide sequence ID" value="NZ_JACFYF010000011.1"/>
</dbReference>
<feature type="signal peptide" evidence="4">
    <location>
        <begin position="1"/>
        <end position="20"/>
    </location>
</feature>
<keyword evidence="3" id="KW-0472">Membrane</keyword>
<proteinExistence type="predicted"/>
<comment type="subcellular location">
    <subcellularLocation>
        <location evidence="1">Cell outer membrane</location>
        <topology evidence="1">Multi-pass membrane protein</topology>
    </subcellularLocation>
</comment>
<dbReference type="PANTHER" id="PTHR34501">
    <property type="entry name" value="PROTEIN YDDL-RELATED"/>
    <property type="match status" value="1"/>
</dbReference>
<dbReference type="AlphaFoldDB" id="A0A7W2IUV0"/>
<sequence length="320" mass="35331">MPKYILSLPALLLFSTPAISYEVIDNDLAYLHFYGDIKARALILDEQDNDYTFGDSKVGVLGRYAMTDMIAIASGLETQVNFDADEDKNEDDVIVSQYFVGLYAEAIGRLTYGKHNTSSDDLNGIDYSEAFGGDANLNAVGVKGDTIKYVYNNELFTVNATYGFEDGKQRRKVRELFGQYNLADLVIIGGIGKTSTNTQQSQTDATYFQTTARMEMGDTNLGMTYYHQDFKNHLKPSQSADKNAIAVAGQIAFTEGLTGYLGHEVIKKDSSQSNGTRNNSYLGISVVPIEYTKLFAEMNYDAPANSTDELNFAFGAVIVW</sequence>
<dbReference type="GO" id="GO:0015288">
    <property type="term" value="F:porin activity"/>
    <property type="evidence" value="ECO:0007669"/>
    <property type="project" value="InterPro"/>
</dbReference>
<dbReference type="InterPro" id="IPR050298">
    <property type="entry name" value="Gram-neg_bact_OMP"/>
</dbReference>
<organism evidence="6 7">
    <name type="scientific">Vibrio marinisediminis</name>
    <dbReference type="NCBI Taxonomy" id="2758441"/>
    <lineage>
        <taxon>Bacteria</taxon>
        <taxon>Pseudomonadati</taxon>
        <taxon>Pseudomonadota</taxon>
        <taxon>Gammaproteobacteria</taxon>
        <taxon>Vibrionales</taxon>
        <taxon>Vibrionaceae</taxon>
        <taxon>Vibrio</taxon>
    </lineage>
</organism>
<evidence type="ECO:0000313" key="7">
    <source>
        <dbReference type="Proteomes" id="UP000571701"/>
    </source>
</evidence>
<dbReference type="Gene3D" id="2.40.160.10">
    <property type="entry name" value="Porin"/>
    <property type="match status" value="1"/>
</dbReference>
<dbReference type="SUPFAM" id="SSF56935">
    <property type="entry name" value="Porins"/>
    <property type="match status" value="1"/>
</dbReference>
<dbReference type="Proteomes" id="UP000571701">
    <property type="component" value="Unassembled WGS sequence"/>
</dbReference>
<evidence type="ECO:0000256" key="4">
    <source>
        <dbReference type="SAM" id="SignalP"/>
    </source>
</evidence>
<evidence type="ECO:0000256" key="2">
    <source>
        <dbReference type="ARBA" id="ARBA00022729"/>
    </source>
</evidence>
<evidence type="ECO:0000256" key="3">
    <source>
        <dbReference type="ARBA" id="ARBA00023136"/>
    </source>
</evidence>